<evidence type="ECO:0000313" key="15">
    <source>
        <dbReference type="Proteomes" id="UP000014155"/>
    </source>
</evidence>
<dbReference type="SUPFAM" id="SSF52172">
    <property type="entry name" value="CheY-like"/>
    <property type="match status" value="1"/>
</dbReference>
<proteinExistence type="predicted"/>
<dbReference type="eggNOG" id="COG2207">
    <property type="taxonomic scope" value="Bacteria"/>
</dbReference>
<dbReference type="InterPro" id="IPR009057">
    <property type="entry name" value="Homeodomain-like_sf"/>
</dbReference>
<protein>
    <recommendedName>
        <fullName evidence="2">Stage 0 sporulation protein A homolog</fullName>
    </recommendedName>
</protein>
<evidence type="ECO:0000256" key="11">
    <source>
        <dbReference type="SAM" id="Coils"/>
    </source>
</evidence>
<dbReference type="Proteomes" id="UP000014155">
    <property type="component" value="Unassembled WGS sequence"/>
</dbReference>
<dbReference type="PROSITE" id="PS01124">
    <property type="entry name" value="HTH_ARAC_FAMILY_2"/>
    <property type="match status" value="1"/>
</dbReference>
<dbReference type="InterPro" id="IPR018060">
    <property type="entry name" value="HTH_AraC"/>
</dbReference>
<keyword evidence="8" id="KW-0804">Transcription</keyword>
<dbReference type="PANTHER" id="PTHR42713:SF3">
    <property type="entry name" value="TRANSCRIPTIONAL REGULATORY PROTEIN HPTR"/>
    <property type="match status" value="1"/>
</dbReference>
<feature type="domain" description="Response regulatory" evidence="13">
    <location>
        <begin position="3"/>
        <end position="120"/>
    </location>
</feature>
<dbReference type="EMBL" id="AORV01000021">
    <property type="protein sequence ID" value="EMS73141.1"/>
    <property type="molecule type" value="Genomic_DNA"/>
</dbReference>
<feature type="domain" description="HTH araC/xylS-type" evidence="12">
    <location>
        <begin position="403"/>
        <end position="501"/>
    </location>
</feature>
<dbReference type="GO" id="GO:0003700">
    <property type="term" value="F:DNA-binding transcription factor activity"/>
    <property type="evidence" value="ECO:0007669"/>
    <property type="project" value="InterPro"/>
</dbReference>
<comment type="function">
    <text evidence="9">May play the central regulatory role in sporulation. It may be an element of the effector pathway responsible for the activation of sporulation genes in response to nutritional stress. Spo0A may act in concert with spo0H (a sigma factor) to control the expression of some genes that are critical to the sporulation process.</text>
</comment>
<accession>S0FS20</accession>
<evidence type="ECO:0000256" key="8">
    <source>
        <dbReference type="ARBA" id="ARBA00023163"/>
    </source>
</evidence>
<organism evidence="14 15">
    <name type="scientific">Ruminiclostridium cellobioparum subsp. termitidis CT1112</name>
    <dbReference type="NCBI Taxonomy" id="1195236"/>
    <lineage>
        <taxon>Bacteria</taxon>
        <taxon>Bacillati</taxon>
        <taxon>Bacillota</taxon>
        <taxon>Clostridia</taxon>
        <taxon>Eubacteriales</taxon>
        <taxon>Oscillospiraceae</taxon>
        <taxon>Ruminiclostridium</taxon>
    </lineage>
</organism>
<dbReference type="SMART" id="SM00342">
    <property type="entry name" value="HTH_ARAC"/>
    <property type="match status" value="1"/>
</dbReference>
<evidence type="ECO:0000256" key="1">
    <source>
        <dbReference type="ARBA" id="ARBA00004496"/>
    </source>
</evidence>
<keyword evidence="5" id="KW-0902">Two-component regulatory system</keyword>
<dbReference type="GO" id="GO:0000160">
    <property type="term" value="P:phosphorelay signal transduction system"/>
    <property type="evidence" value="ECO:0007669"/>
    <property type="project" value="UniProtKB-KW"/>
</dbReference>
<keyword evidence="11" id="KW-0175">Coiled coil</keyword>
<comment type="subcellular location">
    <subcellularLocation>
        <location evidence="1">Cytoplasm</location>
    </subcellularLocation>
</comment>
<dbReference type="eggNOG" id="COG4753">
    <property type="taxonomic scope" value="Bacteria"/>
</dbReference>
<dbReference type="PANTHER" id="PTHR42713">
    <property type="entry name" value="HISTIDINE KINASE-RELATED"/>
    <property type="match status" value="1"/>
</dbReference>
<dbReference type="GO" id="GO:0005737">
    <property type="term" value="C:cytoplasm"/>
    <property type="evidence" value="ECO:0007669"/>
    <property type="project" value="UniProtKB-SubCell"/>
</dbReference>
<dbReference type="RefSeq" id="WP_004623993.1">
    <property type="nucleotide sequence ID" value="NZ_AORV01000021.1"/>
</dbReference>
<dbReference type="InterPro" id="IPR018062">
    <property type="entry name" value="HTH_AraC-typ_CS"/>
</dbReference>
<evidence type="ECO:0000256" key="10">
    <source>
        <dbReference type="PROSITE-ProRule" id="PRU00169"/>
    </source>
</evidence>
<reference evidence="14 15" key="1">
    <citation type="journal article" date="2013" name="Genome Announc.">
        <title>Draft Genome Sequence of the Cellulolytic, Mesophilic, Anaerobic Bacterium Clostridium termitidis Strain CT1112 (DSM 5398).</title>
        <authorList>
            <person name="Lal S."/>
            <person name="Ramachandran U."/>
            <person name="Zhang X."/>
            <person name="Munir R."/>
            <person name="Sparling R."/>
            <person name="Levin D.B."/>
        </authorList>
    </citation>
    <scope>NUCLEOTIDE SEQUENCE [LARGE SCALE GENOMIC DNA]</scope>
    <source>
        <strain evidence="14 15">CT1112</strain>
    </source>
</reference>
<keyword evidence="15" id="KW-1185">Reference proteome</keyword>
<evidence type="ECO:0000256" key="4">
    <source>
        <dbReference type="ARBA" id="ARBA00022553"/>
    </source>
</evidence>
<evidence type="ECO:0000259" key="13">
    <source>
        <dbReference type="PROSITE" id="PS50110"/>
    </source>
</evidence>
<dbReference type="Pfam" id="PF00072">
    <property type="entry name" value="Response_reg"/>
    <property type="match status" value="1"/>
</dbReference>
<dbReference type="PROSITE" id="PS00041">
    <property type="entry name" value="HTH_ARAC_FAMILY_1"/>
    <property type="match status" value="1"/>
</dbReference>
<dbReference type="InterPro" id="IPR020449">
    <property type="entry name" value="Tscrpt_reg_AraC-type_HTH"/>
</dbReference>
<dbReference type="InterPro" id="IPR051552">
    <property type="entry name" value="HptR"/>
</dbReference>
<evidence type="ECO:0000313" key="14">
    <source>
        <dbReference type="EMBL" id="EMS73141.1"/>
    </source>
</evidence>
<keyword evidence="3" id="KW-0963">Cytoplasm</keyword>
<dbReference type="PATRIC" id="fig|1195236.3.peg.981"/>
<dbReference type="Pfam" id="PF12833">
    <property type="entry name" value="HTH_18"/>
    <property type="match status" value="1"/>
</dbReference>
<dbReference type="STRING" id="1195236.CTER_0687"/>
<dbReference type="SUPFAM" id="SSF46689">
    <property type="entry name" value="Homeodomain-like"/>
    <property type="match status" value="2"/>
</dbReference>
<dbReference type="SMART" id="SM00448">
    <property type="entry name" value="REC"/>
    <property type="match status" value="1"/>
</dbReference>
<name>S0FS20_RUMCE</name>
<evidence type="ECO:0000259" key="12">
    <source>
        <dbReference type="PROSITE" id="PS01124"/>
    </source>
</evidence>
<keyword evidence="7" id="KW-0238">DNA-binding</keyword>
<evidence type="ECO:0000256" key="6">
    <source>
        <dbReference type="ARBA" id="ARBA00023015"/>
    </source>
</evidence>
<sequence>MYSILIVEDDNTIRKGLAKIIRKMDLPIENIYEAENGKAAIVSIDRYNPHIIVSDIKMPQLNGLDFVEHMKKAGSKAKYVILSGYGEFSYAQRAISCDVSEYLLKPVKKDKLYGTLSRLIEQLKQEEQEQIQRLDNAKKIKQYHNVILREIMEGYHNSGEINFILSNADIYFPQNGFAVLCIHCRAINDTLLDFLHKHAAPLHIFYCYITGHSNIICLLNIAQEEYSEVIPLIKEHISAFKTAYSGISEWSDSAASLTELVKHARDALDYRLLDCSSPIFLYSELKKNIILQPALNTYYEEFLNSLHSKYPQELFISIDHLFDFLLRLKPVTPTLIKNSLENLVQYHLPPDKKKLLVNYMTIEHLYQSSESLADFRINVKQMFKNINKFENESCDNRYNNKIAAAIKYIEENYVNNLSLEEVAGYINMNASYFSNIFKKDTGMYFSDFIQKIRVEKSKSLLIQPRYKIYEIAEKVGFTDEKYYFKIFKKITGITPTQYRNGLFSDEEHIFEKEVL</sequence>
<evidence type="ECO:0000256" key="2">
    <source>
        <dbReference type="ARBA" id="ARBA00018672"/>
    </source>
</evidence>
<feature type="coiled-coil region" evidence="11">
    <location>
        <begin position="109"/>
        <end position="140"/>
    </location>
</feature>
<comment type="caution">
    <text evidence="14">The sequence shown here is derived from an EMBL/GenBank/DDBJ whole genome shotgun (WGS) entry which is preliminary data.</text>
</comment>
<keyword evidence="4 10" id="KW-0597">Phosphoprotein</keyword>
<evidence type="ECO:0000256" key="9">
    <source>
        <dbReference type="ARBA" id="ARBA00024867"/>
    </source>
</evidence>
<dbReference type="PROSITE" id="PS50110">
    <property type="entry name" value="RESPONSE_REGULATORY"/>
    <property type="match status" value="1"/>
</dbReference>
<dbReference type="PRINTS" id="PR00032">
    <property type="entry name" value="HTHARAC"/>
</dbReference>
<dbReference type="Gene3D" id="1.10.10.60">
    <property type="entry name" value="Homeodomain-like"/>
    <property type="match status" value="2"/>
</dbReference>
<evidence type="ECO:0000256" key="7">
    <source>
        <dbReference type="ARBA" id="ARBA00023125"/>
    </source>
</evidence>
<dbReference type="Gene3D" id="3.40.50.2300">
    <property type="match status" value="1"/>
</dbReference>
<dbReference type="AlphaFoldDB" id="S0FS20"/>
<evidence type="ECO:0000256" key="5">
    <source>
        <dbReference type="ARBA" id="ARBA00023012"/>
    </source>
</evidence>
<dbReference type="GO" id="GO:0043565">
    <property type="term" value="F:sequence-specific DNA binding"/>
    <property type="evidence" value="ECO:0007669"/>
    <property type="project" value="InterPro"/>
</dbReference>
<gene>
    <name evidence="14" type="ORF">CTER_0687</name>
</gene>
<dbReference type="InterPro" id="IPR001789">
    <property type="entry name" value="Sig_transdc_resp-reg_receiver"/>
</dbReference>
<dbReference type="InterPro" id="IPR011006">
    <property type="entry name" value="CheY-like_superfamily"/>
</dbReference>
<feature type="modified residue" description="4-aspartylphosphate" evidence="10">
    <location>
        <position position="55"/>
    </location>
</feature>
<dbReference type="CDD" id="cd17536">
    <property type="entry name" value="REC_YesN-like"/>
    <property type="match status" value="1"/>
</dbReference>
<evidence type="ECO:0000256" key="3">
    <source>
        <dbReference type="ARBA" id="ARBA00022490"/>
    </source>
</evidence>
<keyword evidence="6" id="KW-0805">Transcription regulation</keyword>